<evidence type="ECO:0000313" key="9">
    <source>
        <dbReference type="Proteomes" id="UP001500392"/>
    </source>
</evidence>
<dbReference type="HAMAP" id="MF_01677">
    <property type="entry name" value="Salvage_MtnB"/>
    <property type="match status" value="1"/>
</dbReference>
<accession>A0ABP7WVV7</accession>
<evidence type="ECO:0000256" key="4">
    <source>
        <dbReference type="ARBA" id="ARBA00023167"/>
    </source>
</evidence>
<dbReference type="NCBIfam" id="TIGR03328">
    <property type="entry name" value="salvage_mtnB"/>
    <property type="match status" value="1"/>
</dbReference>
<evidence type="ECO:0000256" key="6">
    <source>
        <dbReference type="HAMAP-Rule" id="MF_01677"/>
    </source>
</evidence>
<dbReference type="SMART" id="SM01007">
    <property type="entry name" value="Aldolase_II"/>
    <property type="match status" value="1"/>
</dbReference>
<dbReference type="PANTHER" id="PTHR10640:SF7">
    <property type="entry name" value="METHYLTHIORIBULOSE-1-PHOSPHATE DEHYDRATASE"/>
    <property type="match status" value="1"/>
</dbReference>
<evidence type="ECO:0000259" key="7">
    <source>
        <dbReference type="SMART" id="SM01007"/>
    </source>
</evidence>
<comment type="similarity">
    <text evidence="6">Belongs to the aldolase class II family. MtnB subfamily.</text>
</comment>
<dbReference type="Gene3D" id="3.40.225.10">
    <property type="entry name" value="Class II aldolase/adducin N-terminal domain"/>
    <property type="match status" value="1"/>
</dbReference>
<proteinExistence type="inferred from homology"/>
<reference evidence="9" key="1">
    <citation type="journal article" date="2019" name="Int. J. Syst. Evol. Microbiol.">
        <title>The Global Catalogue of Microorganisms (GCM) 10K type strain sequencing project: providing services to taxonomists for standard genome sequencing and annotation.</title>
        <authorList>
            <consortium name="The Broad Institute Genomics Platform"/>
            <consortium name="The Broad Institute Genome Sequencing Center for Infectious Disease"/>
            <person name="Wu L."/>
            <person name="Ma J."/>
        </authorList>
    </citation>
    <scope>NUCLEOTIDE SEQUENCE [LARGE SCALE GENOMIC DNA]</scope>
    <source>
        <strain evidence="9">JCM 17304</strain>
    </source>
</reference>
<sequence>MIDSKYFYQQAIALAAAGDELYQRGWVPATSGNFSCRLNADSAIVTASGKHKGRLNPSDFIAVDLKANAISSGKPSAETALHTQLYARFSAIGAVLHCHSPAATVLSMALAEHNELTLENYELLKAFDGVDTHAARVRIPIFANTQDINALALEADQYLAAHPLCPAYLIRGHGVYCWAKDLDSCMRNLEALDFLLHCELEKMRLCR</sequence>
<comment type="cofactor">
    <cofactor evidence="6">
        <name>Zn(2+)</name>
        <dbReference type="ChEBI" id="CHEBI:29105"/>
    </cofactor>
    <text evidence="6">Binds 1 zinc ion per subunit.</text>
</comment>
<dbReference type="Pfam" id="PF00596">
    <property type="entry name" value="Aldolase_II"/>
    <property type="match status" value="1"/>
</dbReference>
<keyword evidence="3 6" id="KW-0862">Zinc</keyword>
<dbReference type="EC" id="4.2.1.109" evidence="6"/>
<name>A0ABP7WVV7_9GAMM</name>
<keyword evidence="9" id="KW-1185">Reference proteome</keyword>
<dbReference type="NCBIfam" id="NF006672">
    <property type="entry name" value="PRK09220.1"/>
    <property type="match status" value="1"/>
</dbReference>
<dbReference type="InterPro" id="IPR017714">
    <property type="entry name" value="MethylthioRu-1-P_deHdtase_MtnB"/>
</dbReference>
<evidence type="ECO:0000256" key="2">
    <source>
        <dbReference type="ARBA" id="ARBA00022723"/>
    </source>
</evidence>
<evidence type="ECO:0000256" key="5">
    <source>
        <dbReference type="ARBA" id="ARBA00023239"/>
    </source>
</evidence>
<organism evidence="8 9">
    <name type="scientific">Zhongshania borealis</name>
    <dbReference type="NCBI Taxonomy" id="889488"/>
    <lineage>
        <taxon>Bacteria</taxon>
        <taxon>Pseudomonadati</taxon>
        <taxon>Pseudomonadota</taxon>
        <taxon>Gammaproteobacteria</taxon>
        <taxon>Cellvibrionales</taxon>
        <taxon>Spongiibacteraceae</taxon>
        <taxon>Zhongshania</taxon>
    </lineage>
</organism>
<dbReference type="PANTHER" id="PTHR10640">
    <property type="entry name" value="METHYLTHIORIBULOSE-1-PHOSPHATE DEHYDRATASE"/>
    <property type="match status" value="1"/>
</dbReference>
<dbReference type="Proteomes" id="UP001500392">
    <property type="component" value="Unassembled WGS sequence"/>
</dbReference>
<feature type="binding site" evidence="6">
    <location>
        <position position="97"/>
    </location>
    <ligand>
        <name>Zn(2+)</name>
        <dbReference type="ChEBI" id="CHEBI:29105"/>
    </ligand>
</feature>
<keyword evidence="2 6" id="KW-0479">Metal-binding</keyword>
<keyword evidence="4 6" id="KW-0486">Methionine biosynthesis</keyword>
<comment type="catalytic activity">
    <reaction evidence="6">
        <text>5-(methylsulfanyl)-D-ribulose 1-phosphate = 5-methylsulfanyl-2,3-dioxopentyl phosphate + H2O</text>
        <dbReference type="Rhea" id="RHEA:15549"/>
        <dbReference type="ChEBI" id="CHEBI:15377"/>
        <dbReference type="ChEBI" id="CHEBI:58548"/>
        <dbReference type="ChEBI" id="CHEBI:58828"/>
        <dbReference type="EC" id="4.2.1.109"/>
    </reaction>
</comment>
<dbReference type="InterPro" id="IPR036409">
    <property type="entry name" value="Aldolase_II/adducin_N_sf"/>
</dbReference>
<evidence type="ECO:0000313" key="8">
    <source>
        <dbReference type="EMBL" id="GAA4098155.1"/>
    </source>
</evidence>
<keyword evidence="5 6" id="KW-0456">Lyase</keyword>
<protein>
    <recommendedName>
        <fullName evidence="6">Methylthioribulose-1-phosphate dehydratase</fullName>
        <shortName evidence="6">MTRu-1-P dehydratase</shortName>
        <ecNumber evidence="6">4.2.1.109</ecNumber>
    </recommendedName>
</protein>
<gene>
    <name evidence="6" type="primary">mtnB</name>
    <name evidence="8" type="ORF">GCM10022414_23720</name>
</gene>
<feature type="domain" description="Class II aldolase/adducin N-terminal" evidence="7">
    <location>
        <begin position="12"/>
        <end position="200"/>
    </location>
</feature>
<feature type="binding site" evidence="6">
    <location>
        <position position="99"/>
    </location>
    <ligand>
        <name>Zn(2+)</name>
        <dbReference type="ChEBI" id="CHEBI:29105"/>
    </ligand>
</feature>
<dbReference type="SUPFAM" id="SSF53639">
    <property type="entry name" value="AraD/HMP-PK domain-like"/>
    <property type="match status" value="1"/>
</dbReference>
<dbReference type="InterPro" id="IPR001303">
    <property type="entry name" value="Aldolase_II/adducin_N"/>
</dbReference>
<dbReference type="RefSeq" id="WP_344936201.1">
    <property type="nucleotide sequence ID" value="NZ_BAABDM010000004.1"/>
</dbReference>
<comment type="caution">
    <text evidence="8">The sequence shown here is derived from an EMBL/GenBank/DDBJ whole genome shotgun (WGS) entry which is preliminary data.</text>
</comment>
<keyword evidence="1 6" id="KW-0028">Amino-acid biosynthesis</keyword>
<comment type="function">
    <text evidence="6">Catalyzes the dehydration of methylthioribulose-1-phosphate (MTRu-1-P) into 2,3-diketo-5-methylthiopentyl-1-phosphate (DK-MTP-1-P).</text>
</comment>
<evidence type="ECO:0000256" key="3">
    <source>
        <dbReference type="ARBA" id="ARBA00022833"/>
    </source>
</evidence>
<dbReference type="EMBL" id="BAABDM010000004">
    <property type="protein sequence ID" value="GAA4098155.1"/>
    <property type="molecule type" value="Genomic_DNA"/>
</dbReference>
<evidence type="ECO:0000256" key="1">
    <source>
        <dbReference type="ARBA" id="ARBA00022605"/>
    </source>
</evidence>
<comment type="pathway">
    <text evidence="6">Amino-acid biosynthesis; L-methionine biosynthesis via salvage pathway; L-methionine from S-methyl-5-thio-alpha-D-ribose 1-phosphate: step 2/6.</text>
</comment>